<evidence type="ECO:0000256" key="8">
    <source>
        <dbReference type="ARBA" id="ARBA00023136"/>
    </source>
</evidence>
<feature type="transmembrane region" description="Helical" evidence="11">
    <location>
        <begin position="57"/>
        <end position="77"/>
    </location>
</feature>
<dbReference type="SUPFAM" id="SSF56176">
    <property type="entry name" value="FAD-binding/transporter-associated domain-like"/>
    <property type="match status" value="1"/>
</dbReference>
<keyword evidence="8 11" id="KW-0472">Membrane</keyword>
<keyword evidence="5" id="KW-0677">Repeat</keyword>
<evidence type="ECO:0000256" key="7">
    <source>
        <dbReference type="ARBA" id="ARBA00023122"/>
    </source>
</evidence>
<evidence type="ECO:0000256" key="2">
    <source>
        <dbReference type="ARBA" id="ARBA00022475"/>
    </source>
</evidence>
<dbReference type="Gene3D" id="3.30.465.10">
    <property type="match status" value="1"/>
</dbReference>
<dbReference type="InterPro" id="IPR005170">
    <property type="entry name" value="Transptr-assoc_dom"/>
</dbReference>
<evidence type="ECO:0000256" key="1">
    <source>
        <dbReference type="ARBA" id="ARBA00004651"/>
    </source>
</evidence>
<dbReference type="InterPro" id="IPR051676">
    <property type="entry name" value="UPF0053_domain"/>
</dbReference>
<dbReference type="CDD" id="cd04590">
    <property type="entry name" value="CBS_pair_CorC_HlyC_assoc"/>
    <property type="match status" value="1"/>
</dbReference>
<keyword evidence="3" id="KW-0028">Amino-acid biosynthesis</keyword>
<feature type="domain" description="CBS" evidence="12">
    <location>
        <begin position="216"/>
        <end position="275"/>
    </location>
</feature>
<dbReference type="InterPro" id="IPR016169">
    <property type="entry name" value="FAD-bd_PCMH_sub2"/>
</dbReference>
<evidence type="ECO:0000259" key="13">
    <source>
        <dbReference type="PROSITE" id="PS51846"/>
    </source>
</evidence>
<dbReference type="Pfam" id="PF01595">
    <property type="entry name" value="CNNM"/>
    <property type="match status" value="1"/>
</dbReference>
<feature type="domain" description="CBS" evidence="12">
    <location>
        <begin position="279"/>
        <end position="338"/>
    </location>
</feature>
<dbReference type="Pfam" id="PF03471">
    <property type="entry name" value="CorC_HlyC"/>
    <property type="match status" value="1"/>
</dbReference>
<dbReference type="AlphaFoldDB" id="A0AA96V6V1"/>
<keyword evidence="15" id="KW-1185">Reference proteome</keyword>
<dbReference type="PROSITE" id="PS51846">
    <property type="entry name" value="CNNM"/>
    <property type="match status" value="1"/>
</dbReference>
<evidence type="ECO:0000256" key="9">
    <source>
        <dbReference type="ARBA" id="ARBA00023167"/>
    </source>
</evidence>
<keyword evidence="4 11" id="KW-0812">Transmembrane</keyword>
<evidence type="ECO:0000313" key="15">
    <source>
        <dbReference type="Proteomes" id="UP001304970"/>
    </source>
</evidence>
<reference evidence="14 15" key="1">
    <citation type="submission" date="2023-07" db="EMBL/GenBank/DDBJ databases">
        <title>Closed genome sequence of Methanosarcinaceae archaeon Am2.</title>
        <authorList>
            <person name="Poehlein A."/>
            <person name="Protasov E."/>
            <person name="Platt K."/>
            <person name="Reeh H."/>
            <person name="Daniel R."/>
            <person name="Brune A."/>
        </authorList>
    </citation>
    <scope>NUCLEOTIDE SEQUENCE [LARGE SCALE GENOMIC DNA]</scope>
    <source>
        <strain evidence="14 15">Am2</strain>
    </source>
</reference>
<keyword evidence="6 11" id="KW-1133">Transmembrane helix</keyword>
<keyword evidence="7 10" id="KW-0129">CBS domain</keyword>
<dbReference type="RefSeq" id="WP_338098160.1">
    <property type="nucleotide sequence ID" value="NZ_CP131061.1"/>
</dbReference>
<dbReference type="InterPro" id="IPR044751">
    <property type="entry name" value="Ion_transp-like_CBS"/>
</dbReference>
<proteinExistence type="predicted"/>
<dbReference type="PANTHER" id="PTHR43099">
    <property type="entry name" value="UPF0053 PROTEIN YRKA"/>
    <property type="match status" value="1"/>
</dbReference>
<dbReference type="InterPro" id="IPR046342">
    <property type="entry name" value="CBS_dom_sf"/>
</dbReference>
<dbReference type="Pfam" id="PF00571">
    <property type="entry name" value="CBS"/>
    <property type="match status" value="2"/>
</dbReference>
<organism evidence="14 15">
    <name type="scientific">Methanolapillus ohkumae</name>
    <dbReference type="NCBI Taxonomy" id="3028298"/>
    <lineage>
        <taxon>Archaea</taxon>
        <taxon>Methanobacteriati</taxon>
        <taxon>Methanobacteriota</taxon>
        <taxon>Stenosarchaea group</taxon>
        <taxon>Methanomicrobia</taxon>
        <taxon>Methanosarcinales</taxon>
        <taxon>Methanosarcinaceae</taxon>
        <taxon>Methanolapillus</taxon>
    </lineage>
</organism>
<dbReference type="Gene3D" id="3.10.580.10">
    <property type="entry name" value="CBS-domain"/>
    <property type="match status" value="1"/>
</dbReference>
<evidence type="ECO:0000256" key="11">
    <source>
        <dbReference type="SAM" id="Phobius"/>
    </source>
</evidence>
<dbReference type="SMART" id="SM00116">
    <property type="entry name" value="CBS"/>
    <property type="match status" value="2"/>
</dbReference>
<evidence type="ECO:0000256" key="5">
    <source>
        <dbReference type="ARBA" id="ARBA00022737"/>
    </source>
</evidence>
<dbReference type="GeneID" id="89227813"/>
<dbReference type="SUPFAM" id="SSF54631">
    <property type="entry name" value="CBS-domain pair"/>
    <property type="match status" value="1"/>
</dbReference>
<keyword evidence="9" id="KW-0486">Methionine biosynthesis</keyword>
<protein>
    <recommendedName>
        <fullName evidence="16">HlyC/CorC family transporter</fullName>
    </recommendedName>
</protein>
<evidence type="ECO:0000256" key="3">
    <source>
        <dbReference type="ARBA" id="ARBA00022605"/>
    </source>
</evidence>
<dbReference type="PANTHER" id="PTHR43099:SF5">
    <property type="entry name" value="HLYC_CORC FAMILY TRANSPORTER"/>
    <property type="match status" value="1"/>
</dbReference>
<gene>
    <name evidence="14" type="ORF">MsAm2_04120</name>
</gene>
<dbReference type="InterPro" id="IPR002550">
    <property type="entry name" value="CNNM"/>
</dbReference>
<dbReference type="Proteomes" id="UP001304970">
    <property type="component" value="Chromosome"/>
</dbReference>
<dbReference type="GO" id="GO:0050660">
    <property type="term" value="F:flavin adenine dinucleotide binding"/>
    <property type="evidence" value="ECO:0007669"/>
    <property type="project" value="InterPro"/>
</dbReference>
<name>A0AA96V6V1_9EURY</name>
<dbReference type="SMART" id="SM01091">
    <property type="entry name" value="CorC_HlyC"/>
    <property type="match status" value="1"/>
</dbReference>
<dbReference type="PROSITE" id="PS51371">
    <property type="entry name" value="CBS"/>
    <property type="match status" value="2"/>
</dbReference>
<dbReference type="GO" id="GO:0009086">
    <property type="term" value="P:methionine biosynthetic process"/>
    <property type="evidence" value="ECO:0007669"/>
    <property type="project" value="UniProtKB-KW"/>
</dbReference>
<dbReference type="EMBL" id="CP131061">
    <property type="protein sequence ID" value="WNY26640.1"/>
    <property type="molecule type" value="Genomic_DNA"/>
</dbReference>
<feature type="domain" description="CNNM transmembrane" evidence="13">
    <location>
        <begin position="1"/>
        <end position="197"/>
    </location>
</feature>
<keyword evidence="2" id="KW-1003">Cell membrane</keyword>
<feature type="transmembrane region" description="Helical" evidence="11">
    <location>
        <begin position="6"/>
        <end position="28"/>
    </location>
</feature>
<evidence type="ECO:0000256" key="10">
    <source>
        <dbReference type="PROSITE-ProRule" id="PRU00703"/>
    </source>
</evidence>
<evidence type="ECO:0008006" key="16">
    <source>
        <dbReference type="Google" id="ProtNLM"/>
    </source>
</evidence>
<feature type="transmembrane region" description="Helical" evidence="11">
    <location>
        <begin position="97"/>
        <end position="122"/>
    </location>
</feature>
<evidence type="ECO:0000313" key="14">
    <source>
        <dbReference type="EMBL" id="WNY26640.1"/>
    </source>
</evidence>
<evidence type="ECO:0000256" key="6">
    <source>
        <dbReference type="ARBA" id="ARBA00022989"/>
    </source>
</evidence>
<evidence type="ECO:0000259" key="12">
    <source>
        <dbReference type="PROSITE" id="PS51371"/>
    </source>
</evidence>
<accession>A0AA96V6V1</accession>
<dbReference type="GO" id="GO:0005886">
    <property type="term" value="C:plasma membrane"/>
    <property type="evidence" value="ECO:0007669"/>
    <property type="project" value="UniProtKB-SubCell"/>
</dbReference>
<comment type="subcellular location">
    <subcellularLocation>
        <location evidence="1">Cell membrane</location>
        <topology evidence="1">Multi-pass membrane protein</topology>
    </subcellularLocation>
</comment>
<sequence length="434" mass="48470">MWLEIFIIFILILINGFLAMSEISIVSARKSRLEAEAKKGNSGAKKALFLSGNPDRFLSTVQIGITFVGIFAGLYSGETISAELEIYFAQIPLLAPYAGPLSSLFIVVLITYFTLVLGELVPKRIGLSSPEKISSKIAAPMNVLSKIMAPFVVLLSASSNFILRILRVRPSDQKATEEDVKAALQEGFEGGAIDETEQDLVERVFSLNDRKISSLITHKNDITWVDVSTTPSQLFDIIRKKPYTVYPVADKSLENVVGVVLLKDLVGKIKNPDFVLADAIMEAHFLPENLTILSVLDNFKDQKIQYALITDEFGSIQGIVTLNDIFEALVGDVTAGPSPDDFEIIQRDPVSWIVDGQYPFYEFLDYFDLQDYYNDFPYNTLSGFILDKLGKMPHAGDKFEWLDFEVEVVDMDLARIDKVIVTKIHSDEPDEILE</sequence>
<dbReference type="InterPro" id="IPR000644">
    <property type="entry name" value="CBS_dom"/>
</dbReference>
<evidence type="ECO:0000256" key="4">
    <source>
        <dbReference type="ARBA" id="ARBA00022692"/>
    </source>
</evidence>
<dbReference type="InterPro" id="IPR036318">
    <property type="entry name" value="FAD-bd_PCMH-like_sf"/>
</dbReference>